<evidence type="ECO:0000313" key="2">
    <source>
        <dbReference type="EMBL" id="BCS18154.1"/>
    </source>
</evidence>
<accession>A0A7R7XBB0</accession>
<evidence type="ECO:0000313" key="3">
    <source>
        <dbReference type="Proteomes" id="UP000654913"/>
    </source>
</evidence>
<dbReference type="EMBL" id="AP024443">
    <property type="protein sequence ID" value="BCS18154.1"/>
    <property type="molecule type" value="Genomic_DNA"/>
</dbReference>
<name>A0A7R7XBB0_9EURO</name>
<dbReference type="KEGG" id="apuu:APUU_10982A"/>
<evidence type="ECO:0000256" key="1">
    <source>
        <dbReference type="SAM" id="MobiDB-lite"/>
    </source>
</evidence>
<sequence>MSASPIARSLFVDKMDYSILLLQVTKKLYHAQTEDENCVLNSHEAEFVLNHLPWETNEGVKMLNGEGEQSEEQEQGSADEQAPAGAGESV</sequence>
<dbReference type="AlphaFoldDB" id="A0A7R7XBB0"/>
<protein>
    <submittedName>
        <fullName evidence="2">Uncharacterized protein</fullName>
    </submittedName>
</protein>
<dbReference type="Proteomes" id="UP000654913">
    <property type="component" value="Chromosome 1"/>
</dbReference>
<reference evidence="2" key="1">
    <citation type="submission" date="2021-01" db="EMBL/GenBank/DDBJ databases">
        <authorList>
            <consortium name="Aspergillus puulaauensis MK2 genome sequencing consortium"/>
            <person name="Kazuki M."/>
            <person name="Futagami T."/>
        </authorList>
    </citation>
    <scope>NUCLEOTIDE SEQUENCE</scope>
    <source>
        <strain evidence="2">MK2</strain>
    </source>
</reference>
<feature type="region of interest" description="Disordered" evidence="1">
    <location>
        <begin position="62"/>
        <end position="90"/>
    </location>
</feature>
<gene>
    <name evidence="2" type="ORF">APUU_10982A</name>
</gene>
<proteinExistence type="predicted"/>
<dbReference type="GeneID" id="64968159"/>
<organism evidence="2 3">
    <name type="scientific">Aspergillus puulaauensis</name>
    <dbReference type="NCBI Taxonomy" id="1220207"/>
    <lineage>
        <taxon>Eukaryota</taxon>
        <taxon>Fungi</taxon>
        <taxon>Dikarya</taxon>
        <taxon>Ascomycota</taxon>
        <taxon>Pezizomycotina</taxon>
        <taxon>Eurotiomycetes</taxon>
        <taxon>Eurotiomycetidae</taxon>
        <taxon>Eurotiales</taxon>
        <taxon>Aspergillaceae</taxon>
        <taxon>Aspergillus</taxon>
    </lineage>
</organism>
<reference evidence="2" key="2">
    <citation type="submission" date="2021-02" db="EMBL/GenBank/DDBJ databases">
        <title>Aspergillus puulaauensis MK2 genome sequence.</title>
        <authorList>
            <person name="Futagami T."/>
            <person name="Mori K."/>
            <person name="Kadooka C."/>
            <person name="Tanaka T."/>
        </authorList>
    </citation>
    <scope>NUCLEOTIDE SEQUENCE</scope>
    <source>
        <strain evidence="2">MK2</strain>
    </source>
</reference>
<keyword evidence="3" id="KW-1185">Reference proteome</keyword>
<dbReference type="RefSeq" id="XP_041550348.1">
    <property type="nucleotide sequence ID" value="XM_041706840.1"/>
</dbReference>